<protein>
    <submittedName>
        <fullName evidence="2">Uncharacterized protein</fullName>
    </submittedName>
</protein>
<gene>
    <name evidence="2" type="ORF">ILUMI_11218</name>
</gene>
<keyword evidence="3" id="KW-1185">Reference proteome</keyword>
<proteinExistence type="predicted"/>
<feature type="chain" id="PRO_5035436166" evidence="1">
    <location>
        <begin position="22"/>
        <end position="188"/>
    </location>
</feature>
<evidence type="ECO:0000313" key="3">
    <source>
        <dbReference type="Proteomes" id="UP000801492"/>
    </source>
</evidence>
<dbReference type="Proteomes" id="UP000801492">
    <property type="component" value="Unassembled WGS sequence"/>
</dbReference>
<dbReference type="AlphaFoldDB" id="A0A8K0GAQ5"/>
<keyword evidence="1" id="KW-0732">Signal</keyword>
<feature type="signal peptide" evidence="1">
    <location>
        <begin position="1"/>
        <end position="21"/>
    </location>
</feature>
<organism evidence="2 3">
    <name type="scientific">Ignelater luminosus</name>
    <name type="common">Cucubano</name>
    <name type="synonym">Pyrophorus luminosus</name>
    <dbReference type="NCBI Taxonomy" id="2038154"/>
    <lineage>
        <taxon>Eukaryota</taxon>
        <taxon>Metazoa</taxon>
        <taxon>Ecdysozoa</taxon>
        <taxon>Arthropoda</taxon>
        <taxon>Hexapoda</taxon>
        <taxon>Insecta</taxon>
        <taxon>Pterygota</taxon>
        <taxon>Neoptera</taxon>
        <taxon>Endopterygota</taxon>
        <taxon>Coleoptera</taxon>
        <taxon>Polyphaga</taxon>
        <taxon>Elateriformia</taxon>
        <taxon>Elateroidea</taxon>
        <taxon>Elateridae</taxon>
        <taxon>Agrypninae</taxon>
        <taxon>Pyrophorini</taxon>
        <taxon>Ignelater</taxon>
    </lineage>
</organism>
<dbReference type="EMBL" id="VTPC01006392">
    <property type="protein sequence ID" value="KAF2894957.1"/>
    <property type="molecule type" value="Genomic_DNA"/>
</dbReference>
<name>A0A8K0GAQ5_IGNLU</name>
<sequence>MDNIKILLIYFAIVTITTVSSQFSSYDLDDEYADLEGIEMDPNLLNLILPDVRQSSPYAYEDEKKALGAIFGVSKEKPSFGVSIGAGFPILKPKLEILRLIEAFIKLKAKLITSFQALVNENYDLIKAVFNLIVGNAAHLHIFTLKGISVLRKIIEFVLYLSSNWNAGGFSAFPIGKPYQAYGVPPYR</sequence>
<evidence type="ECO:0000256" key="1">
    <source>
        <dbReference type="SAM" id="SignalP"/>
    </source>
</evidence>
<evidence type="ECO:0000313" key="2">
    <source>
        <dbReference type="EMBL" id="KAF2894957.1"/>
    </source>
</evidence>
<reference evidence="2" key="1">
    <citation type="submission" date="2019-08" db="EMBL/GenBank/DDBJ databases">
        <title>The genome of the North American firefly Photinus pyralis.</title>
        <authorList>
            <consortium name="Photinus pyralis genome working group"/>
            <person name="Fallon T.R."/>
            <person name="Sander Lower S.E."/>
            <person name="Weng J.-K."/>
        </authorList>
    </citation>
    <scope>NUCLEOTIDE SEQUENCE</scope>
    <source>
        <strain evidence="2">TRF0915ILg1</strain>
        <tissue evidence="2">Whole body</tissue>
    </source>
</reference>
<accession>A0A8K0GAQ5</accession>
<dbReference type="OrthoDB" id="6748747at2759"/>
<comment type="caution">
    <text evidence="2">The sequence shown here is derived from an EMBL/GenBank/DDBJ whole genome shotgun (WGS) entry which is preliminary data.</text>
</comment>